<reference evidence="9 10" key="1">
    <citation type="submission" date="2009-11" db="EMBL/GenBank/DDBJ databases">
        <title>Annotation of Allomyces macrogynus ATCC 38327.</title>
        <authorList>
            <consortium name="The Broad Institute Genome Sequencing Platform"/>
            <person name="Russ C."/>
            <person name="Cuomo C."/>
            <person name="Burger G."/>
            <person name="Gray M.W."/>
            <person name="Holland P.W.H."/>
            <person name="King N."/>
            <person name="Lang F.B.F."/>
            <person name="Roger A.J."/>
            <person name="Ruiz-Trillo I."/>
            <person name="Young S.K."/>
            <person name="Zeng Q."/>
            <person name="Gargeya S."/>
            <person name="Fitzgerald M."/>
            <person name="Haas B."/>
            <person name="Abouelleil A."/>
            <person name="Alvarado L."/>
            <person name="Arachchi H.M."/>
            <person name="Berlin A."/>
            <person name="Chapman S.B."/>
            <person name="Gearin G."/>
            <person name="Goldberg J."/>
            <person name="Griggs A."/>
            <person name="Gujja S."/>
            <person name="Hansen M."/>
            <person name="Heiman D."/>
            <person name="Howarth C."/>
            <person name="Larimer J."/>
            <person name="Lui A."/>
            <person name="MacDonald P.J.P."/>
            <person name="McCowen C."/>
            <person name="Montmayeur A."/>
            <person name="Murphy C."/>
            <person name="Neiman D."/>
            <person name="Pearson M."/>
            <person name="Priest M."/>
            <person name="Roberts A."/>
            <person name="Saif S."/>
            <person name="Shea T."/>
            <person name="Sisk P."/>
            <person name="Stolte C."/>
            <person name="Sykes S."/>
            <person name="Wortman J."/>
            <person name="Nusbaum C."/>
            <person name="Birren B."/>
        </authorList>
    </citation>
    <scope>NUCLEOTIDE SEQUENCE [LARGE SCALE GENOMIC DNA]</scope>
    <source>
        <strain evidence="9 10">ATCC 38327</strain>
    </source>
</reference>
<evidence type="ECO:0000259" key="7">
    <source>
        <dbReference type="PROSITE" id="PS50942"/>
    </source>
</evidence>
<dbReference type="GO" id="GO:0043325">
    <property type="term" value="F:phosphatidylinositol-3,4-bisphosphate binding"/>
    <property type="evidence" value="ECO:0007669"/>
    <property type="project" value="TreeGrafter"/>
</dbReference>
<dbReference type="InterPro" id="IPR002558">
    <property type="entry name" value="ILWEQ_dom"/>
</dbReference>
<dbReference type="EMBL" id="GG745332">
    <property type="protein sequence ID" value="KNE58080.1"/>
    <property type="molecule type" value="Genomic_DNA"/>
</dbReference>
<dbReference type="GO" id="GO:0048268">
    <property type="term" value="P:clathrin coat assembly"/>
    <property type="evidence" value="ECO:0007669"/>
    <property type="project" value="TreeGrafter"/>
</dbReference>
<dbReference type="InterPro" id="IPR035964">
    <property type="entry name" value="I/LWEQ_dom_sf"/>
</dbReference>
<dbReference type="SUPFAM" id="SSF48464">
    <property type="entry name" value="ENTH/VHS domain"/>
    <property type="match status" value="1"/>
</dbReference>
<dbReference type="GO" id="GO:0080025">
    <property type="term" value="F:phosphatidylinositol-3,5-bisphosphate binding"/>
    <property type="evidence" value="ECO:0007669"/>
    <property type="project" value="TreeGrafter"/>
</dbReference>
<dbReference type="Pfam" id="PF07651">
    <property type="entry name" value="ANTH"/>
    <property type="match status" value="1"/>
</dbReference>
<dbReference type="InterPro" id="IPR030224">
    <property type="entry name" value="Sla2_fam"/>
</dbReference>
<sequence length="1007" mass="111184">MYAGSSARSGYSDGPQYTMSRAINHAKADHELLMAIKKATSPEETSPKQKHVRTCIMYTWDNKTSQPFWVGLKNSPMLANEVQCFKALITIHKVIRQGAPVTLPEAISEIPWLQNLPRMLLSGYGSYTGLIRGYIEFLVYKLEFHRIHPDFTGTFDYEEYAALKGTSDPNEGYETIMELMNLQDRLDHFQRMVMASLRASPAVECRLSSLVPLIEESYGIYRFVTSMLRAMHNRVGSLDALAPLRSRYATQHFMLRDFYAHCRQHRYLTSLIAIPTLADQPPPLFDTDEPALPAIPARPVTPPEDNDKDDQADLWEQFNLQQQQQQQQQEELERQRQRDLDLAAQQEEQDRLARERAALEEQQLAAQQLAAQQMQLQGALSDRDARLAQLIEQLQRAKAQYERDQVAIQQYDAKLRELQGMLANAAPSDALRKLQEELAQWKPRTEALAKLYAQLRKEHLDLLTKYRELGARTQAQVANADTLGKLQAQLNAKNLQLAEMLAARDEYKKQAEMAKMDMQELQDLRRQAEAARRELENYKRDKEEEIAVLQTGMDQSLLALTEMKKRLEEGTGSGAVQIAEMERAHAARLDRILDAILLACVQKVQQAAQELESSVHAGNVTATPEYTLSVLDQASQTSGELAQGFLTYLVGGDQSGAITSANAFAYVVGSLLNNVKGVVTRLTGTNVEADDAAAEELVLVGKQAAAAVVQWFTGLTSSALEPVDPAMRPTKVNQLHATVQAQLQRLGTVMEKHSGAAAALVQQGAAQGDLGDLVEREMQAAAQAIADATARLQALLSTPALDAAPATLQVHSAILSAAMALMNAIANLIRCATLTQQEIATHGKQSTGGSEAAFYKKHHRWTEGLISAAKAIAYATSVLVETADGVVQGSHSMEQLVVAANEVAAATAQLVAASRVKAVQGSKTQDKLEAAASAVTTATRLLVKAAKDAARREQENKDLRDFGQLSLHDLKTQEMEQQVKILTLEKELVAARSVLAQMRKASYHNVE</sequence>
<dbReference type="PROSITE" id="PS50945">
    <property type="entry name" value="I_LWEQ"/>
    <property type="match status" value="1"/>
</dbReference>
<dbReference type="InterPro" id="IPR013809">
    <property type="entry name" value="ENTH"/>
</dbReference>
<evidence type="ECO:0008006" key="11">
    <source>
        <dbReference type="Google" id="ProtNLM"/>
    </source>
</evidence>
<dbReference type="PANTHER" id="PTHR10407:SF15">
    <property type="entry name" value="HUNTINGTIN INTERACTING PROTEIN 1"/>
    <property type="match status" value="1"/>
</dbReference>
<dbReference type="GO" id="GO:0030136">
    <property type="term" value="C:clathrin-coated vesicle"/>
    <property type="evidence" value="ECO:0007669"/>
    <property type="project" value="TreeGrafter"/>
</dbReference>
<dbReference type="PANTHER" id="PTHR10407">
    <property type="entry name" value="HUNTINGTIN INTERACTING PROTEIN 1"/>
    <property type="match status" value="1"/>
</dbReference>
<dbReference type="Gene3D" id="1.20.1410.10">
    <property type="entry name" value="I/LWEQ domain"/>
    <property type="match status" value="1"/>
</dbReference>
<organism evidence="9 10">
    <name type="scientific">Allomyces macrogynus (strain ATCC 38327)</name>
    <name type="common">Allomyces javanicus var. macrogynus</name>
    <dbReference type="NCBI Taxonomy" id="578462"/>
    <lineage>
        <taxon>Eukaryota</taxon>
        <taxon>Fungi</taxon>
        <taxon>Fungi incertae sedis</taxon>
        <taxon>Blastocladiomycota</taxon>
        <taxon>Blastocladiomycetes</taxon>
        <taxon>Blastocladiales</taxon>
        <taxon>Blastocladiaceae</taxon>
        <taxon>Allomyces</taxon>
    </lineage>
</organism>
<keyword evidence="5" id="KW-0175">Coiled coil</keyword>
<feature type="coiled-coil region" evidence="5">
    <location>
        <begin position="315"/>
        <end position="414"/>
    </location>
</feature>
<dbReference type="eggNOG" id="KOG0980">
    <property type="taxonomic scope" value="Eukaryota"/>
</dbReference>
<dbReference type="PROSITE" id="PS50942">
    <property type="entry name" value="ENTH"/>
    <property type="match status" value="1"/>
</dbReference>
<feature type="domain" description="ENTH" evidence="7">
    <location>
        <begin position="24"/>
        <end position="152"/>
    </location>
</feature>
<dbReference type="InterPro" id="IPR011417">
    <property type="entry name" value="ANTH_dom"/>
</dbReference>
<evidence type="ECO:0000256" key="4">
    <source>
        <dbReference type="ARBA" id="ARBA00023203"/>
    </source>
</evidence>
<comment type="similarity">
    <text evidence="2">Belongs to the SLA2 family.</text>
</comment>
<feature type="coiled-coil region" evidence="5">
    <location>
        <begin position="483"/>
        <end position="548"/>
    </location>
</feature>
<protein>
    <recommendedName>
        <fullName evidence="11">I/LWEQ domain-containing protein</fullName>
    </recommendedName>
</protein>
<evidence type="ECO:0000313" key="9">
    <source>
        <dbReference type="EMBL" id="KNE58080.1"/>
    </source>
</evidence>
<dbReference type="Pfam" id="PF01608">
    <property type="entry name" value="I_LWEQ"/>
    <property type="match status" value="1"/>
</dbReference>
<keyword evidence="4" id="KW-0009">Actin-binding</keyword>
<evidence type="ECO:0000256" key="1">
    <source>
        <dbReference type="ARBA" id="ARBA00004496"/>
    </source>
</evidence>
<dbReference type="Proteomes" id="UP000054350">
    <property type="component" value="Unassembled WGS sequence"/>
</dbReference>
<comment type="subcellular location">
    <subcellularLocation>
        <location evidence="1">Cytoplasm</location>
    </subcellularLocation>
</comment>
<keyword evidence="10" id="KW-1185">Reference proteome</keyword>
<dbReference type="SMART" id="SM00307">
    <property type="entry name" value="ILWEQ"/>
    <property type="match status" value="1"/>
</dbReference>
<dbReference type="SMART" id="SM00273">
    <property type="entry name" value="ENTH"/>
    <property type="match status" value="1"/>
</dbReference>
<reference evidence="10" key="2">
    <citation type="submission" date="2009-11" db="EMBL/GenBank/DDBJ databases">
        <title>The Genome Sequence of Allomyces macrogynus strain ATCC 38327.</title>
        <authorList>
            <consortium name="The Broad Institute Genome Sequencing Platform"/>
            <person name="Russ C."/>
            <person name="Cuomo C."/>
            <person name="Shea T."/>
            <person name="Young S.K."/>
            <person name="Zeng Q."/>
            <person name="Koehrsen M."/>
            <person name="Haas B."/>
            <person name="Borodovsky M."/>
            <person name="Guigo R."/>
            <person name="Alvarado L."/>
            <person name="Berlin A."/>
            <person name="Borenstein D."/>
            <person name="Chen Z."/>
            <person name="Engels R."/>
            <person name="Freedman E."/>
            <person name="Gellesch M."/>
            <person name="Goldberg J."/>
            <person name="Griggs A."/>
            <person name="Gujja S."/>
            <person name="Heiman D."/>
            <person name="Hepburn T."/>
            <person name="Howarth C."/>
            <person name="Jen D."/>
            <person name="Larson L."/>
            <person name="Lewis B."/>
            <person name="Mehta T."/>
            <person name="Park D."/>
            <person name="Pearson M."/>
            <person name="Roberts A."/>
            <person name="Saif S."/>
            <person name="Shenoy N."/>
            <person name="Sisk P."/>
            <person name="Stolte C."/>
            <person name="Sykes S."/>
            <person name="Walk T."/>
            <person name="White J."/>
            <person name="Yandava C."/>
            <person name="Burger G."/>
            <person name="Gray M.W."/>
            <person name="Holland P.W.H."/>
            <person name="King N."/>
            <person name="Lang F.B.F."/>
            <person name="Roger A.J."/>
            <person name="Ruiz-Trillo I."/>
            <person name="Lander E."/>
            <person name="Nusbaum C."/>
        </authorList>
    </citation>
    <scope>NUCLEOTIDE SEQUENCE [LARGE SCALE GENOMIC DNA]</scope>
    <source>
        <strain evidence="10">ATCC 38327</strain>
    </source>
</reference>
<evidence type="ECO:0000256" key="2">
    <source>
        <dbReference type="ARBA" id="ARBA00010135"/>
    </source>
</evidence>
<dbReference type="InterPro" id="IPR008942">
    <property type="entry name" value="ENTH_VHS"/>
</dbReference>
<dbReference type="GO" id="GO:0006897">
    <property type="term" value="P:endocytosis"/>
    <property type="evidence" value="ECO:0007669"/>
    <property type="project" value="InterPro"/>
</dbReference>
<dbReference type="GO" id="GO:0032051">
    <property type="term" value="F:clathrin light chain binding"/>
    <property type="evidence" value="ECO:0007669"/>
    <property type="project" value="TreeGrafter"/>
</dbReference>
<dbReference type="OrthoDB" id="10262320at2759"/>
<dbReference type="GO" id="GO:0035615">
    <property type="term" value="F:clathrin adaptor activity"/>
    <property type="evidence" value="ECO:0007669"/>
    <property type="project" value="TreeGrafter"/>
</dbReference>
<evidence type="ECO:0000256" key="3">
    <source>
        <dbReference type="ARBA" id="ARBA00022490"/>
    </source>
</evidence>
<dbReference type="GO" id="GO:0030864">
    <property type="term" value="C:cortical actin cytoskeleton"/>
    <property type="evidence" value="ECO:0007669"/>
    <property type="project" value="TreeGrafter"/>
</dbReference>
<gene>
    <name evidence="9" type="ORF">AMAG_04900</name>
</gene>
<dbReference type="AlphaFoldDB" id="A0A0L0S6L5"/>
<dbReference type="Gene3D" id="1.25.40.90">
    <property type="match status" value="1"/>
</dbReference>
<proteinExistence type="inferred from homology"/>
<evidence type="ECO:0000256" key="6">
    <source>
        <dbReference type="SAM" id="MobiDB-lite"/>
    </source>
</evidence>
<keyword evidence="3" id="KW-0963">Cytoplasm</keyword>
<dbReference type="OMA" id="SSCTEQL"/>
<evidence type="ECO:0000259" key="8">
    <source>
        <dbReference type="PROSITE" id="PS50945"/>
    </source>
</evidence>
<feature type="domain" description="I/LWEQ" evidence="8">
    <location>
        <begin position="762"/>
        <end position="1006"/>
    </location>
</feature>
<dbReference type="SUPFAM" id="SSF109885">
    <property type="entry name" value="I/LWEQ domain"/>
    <property type="match status" value="1"/>
</dbReference>
<accession>A0A0L0S6L5</accession>
<dbReference type="GO" id="GO:0051015">
    <property type="term" value="F:actin filament binding"/>
    <property type="evidence" value="ECO:0007669"/>
    <property type="project" value="TreeGrafter"/>
</dbReference>
<evidence type="ECO:0000256" key="5">
    <source>
        <dbReference type="SAM" id="Coils"/>
    </source>
</evidence>
<dbReference type="VEuPathDB" id="FungiDB:AMAG_04900"/>
<evidence type="ECO:0000313" key="10">
    <source>
        <dbReference type="Proteomes" id="UP000054350"/>
    </source>
</evidence>
<name>A0A0L0S6L5_ALLM3</name>
<dbReference type="STRING" id="578462.A0A0L0S6L5"/>
<feature type="region of interest" description="Disordered" evidence="6">
    <location>
        <begin position="282"/>
        <end position="310"/>
    </location>
</feature>
<dbReference type="GO" id="GO:0007015">
    <property type="term" value="P:actin filament organization"/>
    <property type="evidence" value="ECO:0007669"/>
    <property type="project" value="TreeGrafter"/>
</dbReference>